<dbReference type="EMBL" id="FOFA01000006">
    <property type="protein sequence ID" value="SEQ86105.1"/>
    <property type="molecule type" value="Genomic_DNA"/>
</dbReference>
<evidence type="ECO:0000256" key="1">
    <source>
        <dbReference type="SAM" id="MobiDB-lite"/>
    </source>
</evidence>
<protein>
    <submittedName>
        <fullName evidence="2">Uncharacterized protein</fullName>
    </submittedName>
</protein>
<dbReference type="Proteomes" id="UP000198504">
    <property type="component" value="Unassembled WGS sequence"/>
</dbReference>
<evidence type="ECO:0000313" key="2">
    <source>
        <dbReference type="EMBL" id="SEQ86105.1"/>
    </source>
</evidence>
<accession>A0A1H9JHS4</accession>
<reference evidence="3" key="1">
    <citation type="submission" date="2016-10" db="EMBL/GenBank/DDBJ databases">
        <authorList>
            <person name="Varghese N."/>
            <person name="Submissions S."/>
        </authorList>
    </citation>
    <scope>NUCLEOTIDE SEQUENCE [LARGE SCALE GENOMIC DNA]</scope>
    <source>
        <strain evidence="3">CGMCC 4.6856</strain>
    </source>
</reference>
<dbReference type="AlphaFoldDB" id="A0A1H9JHS4"/>
<evidence type="ECO:0000313" key="3">
    <source>
        <dbReference type="Proteomes" id="UP000198504"/>
    </source>
</evidence>
<gene>
    <name evidence="2" type="ORF">SAMN05421756_106205</name>
</gene>
<feature type="region of interest" description="Disordered" evidence="1">
    <location>
        <begin position="1"/>
        <end position="38"/>
    </location>
</feature>
<name>A0A1H9JHS4_9ACTN</name>
<proteinExistence type="predicted"/>
<sequence length="55" mass="5640">MVDVPPPLMTLEDLFGEEEPDGPTEGGPGSEQPLPASPLEATLALDGVVEAPEPT</sequence>
<organism evidence="2 3">
    <name type="scientific">Microlunatus flavus</name>
    <dbReference type="NCBI Taxonomy" id="1036181"/>
    <lineage>
        <taxon>Bacteria</taxon>
        <taxon>Bacillati</taxon>
        <taxon>Actinomycetota</taxon>
        <taxon>Actinomycetes</taxon>
        <taxon>Propionibacteriales</taxon>
        <taxon>Propionibacteriaceae</taxon>
        <taxon>Microlunatus</taxon>
    </lineage>
</organism>
<keyword evidence="3" id="KW-1185">Reference proteome</keyword>